<dbReference type="InParanoid" id="G3GUS5"/>
<proteinExistence type="predicted"/>
<dbReference type="EMBL" id="JH000032">
    <property type="protein sequence ID" value="EGW00686.1"/>
    <property type="molecule type" value="Genomic_DNA"/>
</dbReference>
<name>G3GUS5_CRIGR</name>
<accession>G3GUS5</accession>
<gene>
    <name evidence="1" type="ORF">I79_001448</name>
</gene>
<reference evidence="2" key="1">
    <citation type="journal article" date="2011" name="Nat. Biotechnol.">
        <title>The genomic sequence of the Chinese hamster ovary (CHO)-K1 cell line.</title>
        <authorList>
            <person name="Xu X."/>
            <person name="Nagarajan H."/>
            <person name="Lewis N.E."/>
            <person name="Pan S."/>
            <person name="Cai Z."/>
            <person name="Liu X."/>
            <person name="Chen W."/>
            <person name="Xie M."/>
            <person name="Wang W."/>
            <person name="Hammond S."/>
            <person name="Andersen M.R."/>
            <person name="Neff N."/>
            <person name="Passarelli B."/>
            <person name="Koh W."/>
            <person name="Fan H.C."/>
            <person name="Wang J."/>
            <person name="Gui Y."/>
            <person name="Lee K.H."/>
            <person name="Betenbaugh M.J."/>
            <person name="Quake S.R."/>
            <person name="Famili I."/>
            <person name="Palsson B.O."/>
            <person name="Wang J."/>
        </authorList>
    </citation>
    <scope>NUCLEOTIDE SEQUENCE [LARGE SCALE GENOMIC DNA]</scope>
    <source>
        <strain evidence="2">CHO K1 cell line</strain>
    </source>
</reference>
<dbReference type="AlphaFoldDB" id="G3GUS5"/>
<evidence type="ECO:0000313" key="2">
    <source>
        <dbReference type="Proteomes" id="UP000001075"/>
    </source>
</evidence>
<evidence type="ECO:0000313" key="1">
    <source>
        <dbReference type="EMBL" id="EGW00686.1"/>
    </source>
</evidence>
<organism evidence="1 2">
    <name type="scientific">Cricetulus griseus</name>
    <name type="common">Chinese hamster</name>
    <name type="synonym">Cricetulus barabensis griseus</name>
    <dbReference type="NCBI Taxonomy" id="10029"/>
    <lineage>
        <taxon>Eukaryota</taxon>
        <taxon>Metazoa</taxon>
        <taxon>Chordata</taxon>
        <taxon>Craniata</taxon>
        <taxon>Vertebrata</taxon>
        <taxon>Euteleostomi</taxon>
        <taxon>Mammalia</taxon>
        <taxon>Eutheria</taxon>
        <taxon>Euarchontoglires</taxon>
        <taxon>Glires</taxon>
        <taxon>Rodentia</taxon>
        <taxon>Myomorpha</taxon>
        <taxon>Muroidea</taxon>
        <taxon>Cricetidae</taxon>
        <taxon>Cricetinae</taxon>
        <taxon>Cricetulus</taxon>
    </lineage>
</organism>
<sequence>MCMPGTQRCQQRCWIPGTGVTIGCKSPCGCCEMNPRSSGKVSTLNHSGLFRLKFNVSNAIHY</sequence>
<protein>
    <submittedName>
        <fullName evidence="1">Uncharacterized protein</fullName>
    </submittedName>
</protein>
<dbReference type="Proteomes" id="UP000001075">
    <property type="component" value="Unassembled WGS sequence"/>
</dbReference>